<reference evidence="2" key="1">
    <citation type="journal article" date="2014" name="Front. Microbiol.">
        <title>High frequency of phylogenetically diverse reductive dehalogenase-homologous genes in deep subseafloor sedimentary metagenomes.</title>
        <authorList>
            <person name="Kawai M."/>
            <person name="Futagami T."/>
            <person name="Toyoda A."/>
            <person name="Takaki Y."/>
            <person name="Nishi S."/>
            <person name="Hori S."/>
            <person name="Arai W."/>
            <person name="Tsubouchi T."/>
            <person name="Morono Y."/>
            <person name="Uchiyama I."/>
            <person name="Ito T."/>
            <person name="Fujiyama A."/>
            <person name="Inagaki F."/>
            <person name="Takami H."/>
        </authorList>
    </citation>
    <scope>NUCLEOTIDE SEQUENCE</scope>
    <source>
        <strain evidence="2">Expedition CK06-06</strain>
    </source>
</reference>
<sequence>SMDWPDHRHRIEHAGYVRPDQLDRMKRLGVAVSASIGFCYPIGDSHYDALGTDRLKGYYPMRSFKEHGIVAGGNSDGFGRNWALTGIYGCATRRSSGGRYLAKEEAISMMDSIRAYTINAAFLEGNEDEKGSTEPGKLADFVVLDRDILTVDPEEILQTKVLMTMVGGEVVYEAD</sequence>
<dbReference type="GO" id="GO:0016810">
    <property type="term" value="F:hydrolase activity, acting on carbon-nitrogen (but not peptide) bonds"/>
    <property type="evidence" value="ECO:0007669"/>
    <property type="project" value="InterPro"/>
</dbReference>
<dbReference type="SUPFAM" id="SSF51338">
    <property type="entry name" value="Composite domain of metallo-dependent hydrolases"/>
    <property type="match status" value="1"/>
</dbReference>
<comment type="caution">
    <text evidence="2">The sequence shown here is derived from an EMBL/GenBank/DDBJ whole genome shotgun (WGS) entry which is preliminary data.</text>
</comment>
<proteinExistence type="predicted"/>
<feature type="domain" description="Amidohydrolase 3" evidence="1">
    <location>
        <begin position="4"/>
        <end position="172"/>
    </location>
</feature>
<name>X0YBV6_9ZZZZ</name>
<dbReference type="Pfam" id="PF07969">
    <property type="entry name" value="Amidohydro_3"/>
    <property type="match status" value="1"/>
</dbReference>
<organism evidence="2">
    <name type="scientific">marine sediment metagenome</name>
    <dbReference type="NCBI Taxonomy" id="412755"/>
    <lineage>
        <taxon>unclassified sequences</taxon>
        <taxon>metagenomes</taxon>
        <taxon>ecological metagenomes</taxon>
    </lineage>
</organism>
<dbReference type="Gene3D" id="2.30.40.10">
    <property type="entry name" value="Urease, subunit C, domain 1"/>
    <property type="match status" value="1"/>
</dbReference>
<dbReference type="Gene3D" id="3.20.20.140">
    <property type="entry name" value="Metal-dependent hydrolases"/>
    <property type="match status" value="1"/>
</dbReference>
<gene>
    <name evidence="2" type="ORF">S01H1_81730</name>
</gene>
<evidence type="ECO:0000259" key="1">
    <source>
        <dbReference type="Pfam" id="PF07969"/>
    </source>
</evidence>
<evidence type="ECO:0000313" key="2">
    <source>
        <dbReference type="EMBL" id="GAG44772.1"/>
    </source>
</evidence>
<dbReference type="AlphaFoldDB" id="X0YBV6"/>
<dbReference type="InterPro" id="IPR032466">
    <property type="entry name" value="Metal_Hydrolase"/>
</dbReference>
<dbReference type="PANTHER" id="PTHR22642:SF2">
    <property type="entry name" value="PROTEIN LONG AFTER FAR-RED 3"/>
    <property type="match status" value="1"/>
</dbReference>
<protein>
    <recommendedName>
        <fullName evidence="1">Amidohydrolase 3 domain-containing protein</fullName>
    </recommendedName>
</protein>
<dbReference type="SUPFAM" id="SSF51556">
    <property type="entry name" value="Metallo-dependent hydrolases"/>
    <property type="match status" value="1"/>
</dbReference>
<dbReference type="EMBL" id="BARS01055344">
    <property type="protein sequence ID" value="GAG44772.1"/>
    <property type="molecule type" value="Genomic_DNA"/>
</dbReference>
<feature type="non-terminal residue" evidence="2">
    <location>
        <position position="1"/>
    </location>
</feature>
<dbReference type="InterPro" id="IPR011059">
    <property type="entry name" value="Metal-dep_hydrolase_composite"/>
</dbReference>
<accession>X0YBV6</accession>
<dbReference type="PANTHER" id="PTHR22642">
    <property type="entry name" value="IMIDAZOLONEPROPIONASE"/>
    <property type="match status" value="1"/>
</dbReference>
<dbReference type="InterPro" id="IPR013108">
    <property type="entry name" value="Amidohydro_3"/>
</dbReference>